<dbReference type="InterPro" id="IPR011993">
    <property type="entry name" value="PH-like_dom_sf"/>
</dbReference>
<dbReference type="SMART" id="SM00222">
    <property type="entry name" value="Sec7"/>
    <property type="match status" value="1"/>
</dbReference>
<feature type="compositionally biased region" description="Polar residues" evidence="1">
    <location>
        <begin position="42"/>
        <end position="55"/>
    </location>
</feature>
<protein>
    <submittedName>
        <fullName evidence="4">FGENESH: predicted gene_6.347 protein</fullName>
    </submittedName>
</protein>
<feature type="compositionally biased region" description="Low complexity" evidence="1">
    <location>
        <begin position="609"/>
        <end position="620"/>
    </location>
</feature>
<feature type="compositionally biased region" description="Polar residues" evidence="1">
    <location>
        <begin position="294"/>
        <end position="307"/>
    </location>
</feature>
<feature type="compositionally biased region" description="Polar residues" evidence="1">
    <location>
        <begin position="553"/>
        <end position="565"/>
    </location>
</feature>
<feature type="compositionally biased region" description="Low complexity" evidence="1">
    <location>
        <begin position="927"/>
        <end position="938"/>
    </location>
</feature>
<organism evidence="4 5">
    <name type="scientific">Rhodotorula toruloides</name>
    <name type="common">Yeast</name>
    <name type="synonym">Rhodosporidium toruloides</name>
    <dbReference type="NCBI Taxonomy" id="5286"/>
    <lineage>
        <taxon>Eukaryota</taxon>
        <taxon>Fungi</taxon>
        <taxon>Dikarya</taxon>
        <taxon>Basidiomycota</taxon>
        <taxon>Pucciniomycotina</taxon>
        <taxon>Microbotryomycetes</taxon>
        <taxon>Sporidiobolales</taxon>
        <taxon>Sporidiobolaceae</taxon>
        <taxon>Rhodotorula</taxon>
    </lineage>
</organism>
<reference evidence="4 5" key="1">
    <citation type="submission" date="2015-07" db="EMBL/GenBank/DDBJ databases">
        <authorList>
            <person name="Cajimat M.N.B."/>
            <person name="Milazzo M.L."/>
            <person name="Fulhorst C.F."/>
        </authorList>
    </citation>
    <scope>NUCLEOTIDE SEQUENCE [LARGE SCALE GENOMIC DNA]</scope>
    <source>
        <strain evidence="4">Single colony</strain>
    </source>
</reference>
<dbReference type="STRING" id="5286.A0A0K3CCT2"/>
<evidence type="ECO:0000313" key="5">
    <source>
        <dbReference type="Proteomes" id="UP000199069"/>
    </source>
</evidence>
<feature type="compositionally biased region" description="Low complexity" evidence="1">
    <location>
        <begin position="231"/>
        <end position="244"/>
    </location>
</feature>
<feature type="non-terminal residue" evidence="4">
    <location>
        <position position="1510"/>
    </location>
</feature>
<feature type="compositionally biased region" description="Basic and acidic residues" evidence="1">
    <location>
        <begin position="393"/>
        <end position="408"/>
    </location>
</feature>
<dbReference type="InterPro" id="IPR035999">
    <property type="entry name" value="Sec7_dom_sf"/>
</dbReference>
<feature type="compositionally biased region" description="Polar residues" evidence="1">
    <location>
        <begin position="532"/>
        <end position="544"/>
    </location>
</feature>
<dbReference type="Gene3D" id="1.10.1000.11">
    <property type="entry name" value="Arf Nucleotide-binding Site Opener,domain 2"/>
    <property type="match status" value="1"/>
</dbReference>
<feature type="non-terminal residue" evidence="4">
    <location>
        <position position="1"/>
    </location>
</feature>
<feature type="compositionally biased region" description="Low complexity" evidence="1">
    <location>
        <begin position="59"/>
        <end position="69"/>
    </location>
</feature>
<feature type="compositionally biased region" description="Polar residues" evidence="1">
    <location>
        <begin position="148"/>
        <end position="159"/>
    </location>
</feature>
<dbReference type="PROSITE" id="PS50003">
    <property type="entry name" value="PH_DOMAIN"/>
    <property type="match status" value="1"/>
</dbReference>
<name>A0A0K3CCT2_RHOTO</name>
<dbReference type="GO" id="GO:0032012">
    <property type="term" value="P:regulation of ARF protein signal transduction"/>
    <property type="evidence" value="ECO:0007669"/>
    <property type="project" value="InterPro"/>
</dbReference>
<feature type="compositionally biased region" description="Polar residues" evidence="1">
    <location>
        <begin position="257"/>
        <end position="282"/>
    </location>
</feature>
<sequence length="1510" mass="160737">AAAQRLTRSSPSQPASSSAPLEPTERQQRRLSRISPSEFDSVLTSGETVKLNTDTGGLASDSPEALAPPEASPSPETPRTKVSSRRGSSKGAGEFALNGLPGLGPISSAGNSPESIRSVRRRRDDDAVEVLDSYQWPDAGTSREKESSGNGRNDTSSDPFRQPPRNVSPERARQPLSSVPAPANPARSESYNSVNTIGSSGANGQRGRLSISTISTGSYVHVPFPPVENKPQTATQPQSSTSTAGFDFSPLRKRVSSSESIEGKSTPSSPLPQSDFFPQSAESPPLPPLPSPLTRSTAPRQNSSPRQTVIARDPRVNRRDIPQLPSTSHLPGSPTDTSSTAMLRDDSNNSLLSVQSRSSAGSGSRRRRSLSLNSVRIDGSGAEGGLAVPQQPERARRPSSRNEDDRLRRELRRWRLGVDGVLGAAGSSTTPSPSSFGGSPPLASQSSPQLERTASNLSADARPPSPSLSLGAEQRRASVPGDTNKPLPPLTAYRSASLPTSSLAPQPSTTAAERPSSLEGDTPEIRLFVPSRSGSVSSAVTVNPASLARGSLTRGSFSSTTSTEDGTGIGLGLATITENLHSRDNTLVSPAAQPAITPTRDTFPTVNDSPARLSPSSAPATVSNRSKGDRGSIVALGSSLPASLAASSVSLSSSMGPGGSRSKSRAAKAAEAAAEEAMTDEEVEEKARGLATRAWDEDETFLEKRKIAEWLGTAGRLRTAVLRLYINHFDFSGLRLDLAFRCTIRIIRLTSRAHPGIFRLDRKLCGKLYLKAETQQVDRILEQFSRRYFEDNPSSPYASPGATLFLTMASVVAHADCPSADVVHAVSYSLLLLNTDLHVVDSTTRMSRQQFIRNTLEAINAQTGSPDPNVALATPPVLIDTPPAFPDANAPNGLGARPSTADTVTGGADSLAAKHSPAPASIPLPASPASSRPATANSLDRSTKTAINIPHRSESTATVNSTQSNRTPDASLQTVLKDMYNAVRAQPIYQTSVDNASHLNLPEHGGRPSLSLTPSNSPYATWSSGVNRSASRRSSQSIISGVSSMAYKRSSIRGIGSFLGASSLELVRSSSPTSSATSLSDERWNTAYGPPSQHHAVPTIGFANSLSNTIIREQREDDNASEASTIEVTDEELALLGAPWAKEGLLQRKHYWEMTGKRAKDKSWSQVFVVISAGELKMFRFDGSGGSMRGGAGVGGGDWTASASNAGSISLIHALCSSMPPPGYSRDRPHCFVLTMPNGGSHFFQAGTPDLVAEWVSTCNYWAARLSKEPLPGGVSNMEYGWNRVDRSTDDDDREEIASIRSGHSRISYAGSAFHSATSTTNANDRIHINEWKAPEVPLVPSNLPEEAQLEALKRHAALLRKELLEHNTIRTSMLRLYSPRSSNASKAQANWERKSKHLLAENVKYNTYIDALTSAIKLRALQRGKKEVEAMLESADADADDEDELIASLSPSDGPTSPAVTATSAPPSPEITFSPAISEPLPEATSRRQSRYDSASQMSDATSRTEFFD</sequence>
<dbReference type="InterPro" id="IPR000904">
    <property type="entry name" value="Sec7_dom"/>
</dbReference>
<dbReference type="InterPro" id="IPR023394">
    <property type="entry name" value="Sec7_C_sf"/>
</dbReference>
<dbReference type="EMBL" id="CWKI01000006">
    <property type="protein sequence ID" value="CTR07564.1"/>
    <property type="molecule type" value="Genomic_DNA"/>
</dbReference>
<feature type="region of interest" description="Disordered" evidence="1">
    <location>
        <begin position="1"/>
        <end position="568"/>
    </location>
</feature>
<dbReference type="PROSITE" id="PS50190">
    <property type="entry name" value="SEC7"/>
    <property type="match status" value="1"/>
</dbReference>
<evidence type="ECO:0000313" key="4">
    <source>
        <dbReference type="EMBL" id="CTR07564.1"/>
    </source>
</evidence>
<feature type="compositionally biased region" description="Polar residues" evidence="1">
    <location>
        <begin position="187"/>
        <end position="203"/>
    </location>
</feature>
<feature type="compositionally biased region" description="Polar residues" evidence="1">
    <location>
        <begin position="955"/>
        <end position="969"/>
    </location>
</feature>
<dbReference type="GO" id="GO:0005085">
    <property type="term" value="F:guanyl-nucleotide exchange factor activity"/>
    <property type="evidence" value="ECO:0007669"/>
    <property type="project" value="InterPro"/>
</dbReference>
<dbReference type="SUPFAM" id="SSF50729">
    <property type="entry name" value="PH domain-like"/>
    <property type="match status" value="1"/>
</dbReference>
<dbReference type="SUPFAM" id="SSF48425">
    <property type="entry name" value="Sec7 domain"/>
    <property type="match status" value="1"/>
</dbReference>
<feature type="compositionally biased region" description="Polar residues" evidence="1">
    <location>
        <begin position="1493"/>
        <end position="1510"/>
    </location>
</feature>
<feature type="region of interest" description="Disordered" evidence="1">
    <location>
        <begin position="1447"/>
        <end position="1510"/>
    </location>
</feature>
<dbReference type="SMART" id="SM00233">
    <property type="entry name" value="PH"/>
    <property type="match status" value="1"/>
</dbReference>
<dbReference type="PANTHER" id="PTHR10663:SF373">
    <property type="entry name" value="PH AND SEC7 DOMAIN-CONTAINING PROTEIN C11E3.11C"/>
    <property type="match status" value="1"/>
</dbReference>
<evidence type="ECO:0000259" key="2">
    <source>
        <dbReference type="PROSITE" id="PS50003"/>
    </source>
</evidence>
<feature type="region of interest" description="Disordered" evidence="1">
    <location>
        <begin position="883"/>
        <end position="969"/>
    </location>
</feature>
<evidence type="ECO:0000256" key="1">
    <source>
        <dbReference type="SAM" id="MobiDB-lite"/>
    </source>
</evidence>
<dbReference type="Gene3D" id="2.30.29.30">
    <property type="entry name" value="Pleckstrin-homology domain (PH domain)/Phosphotyrosine-binding domain (PTB)"/>
    <property type="match status" value="1"/>
</dbReference>
<dbReference type="Proteomes" id="UP000199069">
    <property type="component" value="Unassembled WGS sequence"/>
</dbReference>
<feature type="compositionally biased region" description="Polar residues" evidence="1">
    <location>
        <begin position="324"/>
        <end position="341"/>
    </location>
</feature>
<dbReference type="PANTHER" id="PTHR10663">
    <property type="entry name" value="GUANYL-NUCLEOTIDE EXCHANGE FACTOR"/>
    <property type="match status" value="1"/>
</dbReference>
<dbReference type="Pfam" id="PF01369">
    <property type="entry name" value="Sec7"/>
    <property type="match status" value="2"/>
</dbReference>
<gene>
    <name evidence="4" type="primary">FGENESH: predicted gene_6.347</name>
    <name evidence="4" type="ORF">BN2166_0034250</name>
</gene>
<dbReference type="InterPro" id="IPR041681">
    <property type="entry name" value="PH_9"/>
</dbReference>
<feature type="compositionally biased region" description="Low complexity" evidence="1">
    <location>
        <begin position="348"/>
        <end position="363"/>
    </location>
</feature>
<dbReference type="InterPro" id="IPR001849">
    <property type="entry name" value="PH_domain"/>
</dbReference>
<feature type="compositionally biased region" description="Low complexity" evidence="1">
    <location>
        <begin position="424"/>
        <end position="450"/>
    </location>
</feature>
<feature type="domain" description="SEC7" evidence="3">
    <location>
        <begin position="658"/>
        <end position="864"/>
    </location>
</feature>
<accession>A0A0K3CCT2</accession>
<evidence type="ECO:0000259" key="3">
    <source>
        <dbReference type="PROSITE" id="PS50190"/>
    </source>
</evidence>
<dbReference type="Pfam" id="PF15410">
    <property type="entry name" value="PH_9"/>
    <property type="match status" value="1"/>
</dbReference>
<proteinExistence type="predicted"/>
<keyword evidence="5" id="KW-1185">Reference proteome</keyword>
<feature type="region of interest" description="Disordered" evidence="1">
    <location>
        <begin position="649"/>
        <end position="681"/>
    </location>
</feature>
<feature type="compositionally biased region" description="Low complexity" evidence="1">
    <location>
        <begin position="9"/>
        <end position="20"/>
    </location>
</feature>
<feature type="compositionally biased region" description="Basic and acidic residues" evidence="1">
    <location>
        <begin position="312"/>
        <end position="321"/>
    </location>
</feature>
<feature type="region of interest" description="Disordered" evidence="1">
    <location>
        <begin position="589"/>
        <end position="629"/>
    </location>
</feature>
<feature type="compositionally biased region" description="Polar residues" evidence="1">
    <location>
        <begin position="599"/>
        <end position="608"/>
    </location>
</feature>
<feature type="compositionally biased region" description="Low complexity" evidence="1">
    <location>
        <begin position="1456"/>
        <end position="1466"/>
    </location>
</feature>
<feature type="domain" description="PH" evidence="2">
    <location>
        <begin position="1139"/>
        <end position="1264"/>
    </location>
</feature>
<feature type="compositionally biased region" description="Polar residues" evidence="1">
    <location>
        <begin position="497"/>
        <end position="511"/>
    </location>
</feature>